<dbReference type="GO" id="GO:0016887">
    <property type="term" value="F:ATP hydrolysis activity"/>
    <property type="evidence" value="ECO:0007669"/>
    <property type="project" value="InterPro"/>
</dbReference>
<organism evidence="5 6">
    <name type="scientific">Chryseosolibacter histidini</name>
    <dbReference type="NCBI Taxonomy" id="2782349"/>
    <lineage>
        <taxon>Bacteria</taxon>
        <taxon>Pseudomonadati</taxon>
        <taxon>Bacteroidota</taxon>
        <taxon>Cytophagia</taxon>
        <taxon>Cytophagales</taxon>
        <taxon>Chryseotaleaceae</taxon>
        <taxon>Chryseosolibacter</taxon>
    </lineage>
</organism>
<evidence type="ECO:0000313" key="6">
    <source>
        <dbReference type="Proteomes" id="UP001319200"/>
    </source>
</evidence>
<keyword evidence="3 5" id="KW-0067">ATP-binding</keyword>
<gene>
    <name evidence="5" type="ORF">KK083_28295</name>
</gene>
<sequence length="206" mass="23164">MSITTEGLSKRFNREWIFRNFSYQFNNGTTYAITGPNGSGKSTLLQVLWGQVPQTSGDLHYTAPSAEIPVEKISQHIAIAAPYMDLVEEFTLREQLDFHFSLKPARGKVSPSELLEIMYLTHAKDKYIGNFSSGMKQRVKLGLAFYTAADLLFFDEPGTNLDEQAFAWYKRELAKLPEGVLTLIASNDKDEYPADCTVINVLAHKS</sequence>
<reference evidence="5 6" key="1">
    <citation type="submission" date="2021-05" db="EMBL/GenBank/DDBJ databases">
        <title>A Polyphasic approach of four new species of the genus Ohtaekwangia: Ohtaekwangia histidinii sp. nov., Ohtaekwangia cretensis sp. nov., Ohtaekwangia indiensis sp. nov., Ohtaekwangia reichenbachii sp. nov. from diverse environment.</title>
        <authorList>
            <person name="Octaviana S."/>
        </authorList>
    </citation>
    <scope>NUCLEOTIDE SEQUENCE [LARGE SCALE GENOMIC DNA]</scope>
    <source>
        <strain evidence="5 6">PWU4</strain>
    </source>
</reference>
<name>A0AAP2GS72_9BACT</name>
<dbReference type="InterPro" id="IPR051782">
    <property type="entry name" value="ABC_Transporter_VariousFunc"/>
</dbReference>
<dbReference type="InterPro" id="IPR003439">
    <property type="entry name" value="ABC_transporter-like_ATP-bd"/>
</dbReference>
<dbReference type="PROSITE" id="PS50893">
    <property type="entry name" value="ABC_TRANSPORTER_2"/>
    <property type="match status" value="1"/>
</dbReference>
<dbReference type="PANTHER" id="PTHR42939">
    <property type="entry name" value="ABC TRANSPORTER ATP-BINDING PROTEIN ALBC-RELATED"/>
    <property type="match status" value="1"/>
</dbReference>
<dbReference type="InterPro" id="IPR017871">
    <property type="entry name" value="ABC_transporter-like_CS"/>
</dbReference>
<keyword evidence="2" id="KW-0547">Nucleotide-binding</keyword>
<evidence type="ECO:0000256" key="1">
    <source>
        <dbReference type="ARBA" id="ARBA00022448"/>
    </source>
</evidence>
<dbReference type="SUPFAM" id="SSF52540">
    <property type="entry name" value="P-loop containing nucleoside triphosphate hydrolases"/>
    <property type="match status" value="1"/>
</dbReference>
<evidence type="ECO:0000256" key="2">
    <source>
        <dbReference type="ARBA" id="ARBA00022741"/>
    </source>
</evidence>
<dbReference type="InterPro" id="IPR003593">
    <property type="entry name" value="AAA+_ATPase"/>
</dbReference>
<comment type="caution">
    <text evidence="5">The sequence shown here is derived from an EMBL/GenBank/DDBJ whole genome shotgun (WGS) entry which is preliminary data.</text>
</comment>
<dbReference type="SMART" id="SM00382">
    <property type="entry name" value="AAA"/>
    <property type="match status" value="1"/>
</dbReference>
<protein>
    <submittedName>
        <fullName evidence="5">ATP-binding cassette domain-containing protein</fullName>
    </submittedName>
</protein>
<dbReference type="InterPro" id="IPR027417">
    <property type="entry name" value="P-loop_NTPase"/>
</dbReference>
<dbReference type="Pfam" id="PF00005">
    <property type="entry name" value="ABC_tran"/>
    <property type="match status" value="1"/>
</dbReference>
<evidence type="ECO:0000259" key="4">
    <source>
        <dbReference type="PROSITE" id="PS50893"/>
    </source>
</evidence>
<keyword evidence="6" id="KW-1185">Reference proteome</keyword>
<feature type="domain" description="ABC transporter" evidence="4">
    <location>
        <begin position="3"/>
        <end position="203"/>
    </location>
</feature>
<dbReference type="PANTHER" id="PTHR42939:SF1">
    <property type="entry name" value="ABC TRANSPORTER ATP-BINDING PROTEIN ALBC-RELATED"/>
    <property type="match status" value="1"/>
</dbReference>
<dbReference type="GO" id="GO:0005524">
    <property type="term" value="F:ATP binding"/>
    <property type="evidence" value="ECO:0007669"/>
    <property type="project" value="UniProtKB-KW"/>
</dbReference>
<keyword evidence="1" id="KW-0813">Transport</keyword>
<evidence type="ECO:0000313" key="5">
    <source>
        <dbReference type="EMBL" id="MBT1700825.1"/>
    </source>
</evidence>
<dbReference type="EMBL" id="JAHESF010000049">
    <property type="protein sequence ID" value="MBT1700825.1"/>
    <property type="molecule type" value="Genomic_DNA"/>
</dbReference>
<accession>A0AAP2GS72</accession>
<dbReference type="Proteomes" id="UP001319200">
    <property type="component" value="Unassembled WGS sequence"/>
</dbReference>
<dbReference type="PROSITE" id="PS00211">
    <property type="entry name" value="ABC_TRANSPORTER_1"/>
    <property type="match status" value="1"/>
</dbReference>
<dbReference type="AlphaFoldDB" id="A0AAP2GS72"/>
<dbReference type="Gene3D" id="3.40.50.300">
    <property type="entry name" value="P-loop containing nucleotide triphosphate hydrolases"/>
    <property type="match status" value="1"/>
</dbReference>
<proteinExistence type="predicted"/>
<evidence type="ECO:0000256" key="3">
    <source>
        <dbReference type="ARBA" id="ARBA00022840"/>
    </source>
</evidence>